<dbReference type="Pfam" id="PF00891">
    <property type="entry name" value="Methyltransf_2"/>
    <property type="match status" value="1"/>
</dbReference>
<dbReference type="OrthoDB" id="2410195at2759"/>
<keyword evidence="4" id="KW-0472">Membrane</keyword>
<comment type="caution">
    <text evidence="6">The sequence shown here is derived from an EMBL/GenBank/DDBJ whole genome shotgun (WGS) entry which is preliminary data.</text>
</comment>
<accession>A0A5A7T2K0</accession>
<keyword evidence="4" id="KW-1133">Transmembrane helix</keyword>
<reference evidence="8 9" key="1">
    <citation type="submission" date="2019-08" db="EMBL/GenBank/DDBJ databases">
        <title>Draft genome sequences of two oriental melons (Cucumis melo L. var makuwa).</title>
        <authorList>
            <person name="Kwon S.-Y."/>
        </authorList>
    </citation>
    <scope>NUCLEOTIDE SEQUENCE [LARGE SCALE GENOMIC DNA]</scope>
    <source>
        <strain evidence="9">cv. Chang Bougi</strain>
        <strain evidence="8">cv. SW 3</strain>
        <tissue evidence="6">Leaf</tissue>
    </source>
</reference>
<dbReference type="STRING" id="1194695.A0A5A7T2K0"/>
<keyword evidence="3" id="KW-0949">S-adenosyl-L-methionine</keyword>
<dbReference type="InterPro" id="IPR001077">
    <property type="entry name" value="COMT_C"/>
</dbReference>
<feature type="domain" description="O-methyltransferase C-terminal" evidence="5">
    <location>
        <begin position="9"/>
        <end position="65"/>
    </location>
</feature>
<dbReference type="Proteomes" id="UP000321947">
    <property type="component" value="Unassembled WGS sequence"/>
</dbReference>
<dbReference type="EMBL" id="SSTD01011069">
    <property type="protein sequence ID" value="TYK10679.1"/>
    <property type="molecule type" value="Genomic_DNA"/>
</dbReference>
<dbReference type="PROSITE" id="PS51683">
    <property type="entry name" value="SAM_OMT_II"/>
    <property type="match status" value="1"/>
</dbReference>
<dbReference type="Gene3D" id="3.40.50.150">
    <property type="entry name" value="Vaccinia Virus protein VP39"/>
    <property type="match status" value="1"/>
</dbReference>
<evidence type="ECO:0000313" key="7">
    <source>
        <dbReference type="EMBL" id="TYK10679.1"/>
    </source>
</evidence>
<dbReference type="Proteomes" id="UP000321393">
    <property type="component" value="Unassembled WGS sequence"/>
</dbReference>
<dbReference type="GO" id="GO:0008171">
    <property type="term" value="F:O-methyltransferase activity"/>
    <property type="evidence" value="ECO:0007669"/>
    <property type="project" value="InterPro"/>
</dbReference>
<dbReference type="GO" id="GO:0032259">
    <property type="term" value="P:methylation"/>
    <property type="evidence" value="ECO:0007669"/>
    <property type="project" value="UniProtKB-KW"/>
</dbReference>
<feature type="transmembrane region" description="Helical" evidence="4">
    <location>
        <begin position="58"/>
        <end position="79"/>
    </location>
</feature>
<evidence type="ECO:0000256" key="4">
    <source>
        <dbReference type="SAM" id="Phobius"/>
    </source>
</evidence>
<evidence type="ECO:0000313" key="6">
    <source>
        <dbReference type="EMBL" id="KAA0037694.1"/>
    </source>
</evidence>
<gene>
    <name evidence="7" type="ORF">E5676_scaffold25G00440</name>
    <name evidence="6" type="ORF">E6C27_scaffold1593G00180</name>
</gene>
<name>A0A5A7T2K0_CUCMM</name>
<dbReference type="InterPro" id="IPR016461">
    <property type="entry name" value="COMT-like"/>
</dbReference>
<keyword evidence="2 7" id="KW-0808">Transferase</keyword>
<evidence type="ECO:0000256" key="2">
    <source>
        <dbReference type="ARBA" id="ARBA00022679"/>
    </source>
</evidence>
<dbReference type="AlphaFoldDB" id="A0A5A7T2K0"/>
<organism evidence="6 8">
    <name type="scientific">Cucumis melo var. makuwa</name>
    <name type="common">Oriental melon</name>
    <dbReference type="NCBI Taxonomy" id="1194695"/>
    <lineage>
        <taxon>Eukaryota</taxon>
        <taxon>Viridiplantae</taxon>
        <taxon>Streptophyta</taxon>
        <taxon>Embryophyta</taxon>
        <taxon>Tracheophyta</taxon>
        <taxon>Spermatophyta</taxon>
        <taxon>Magnoliopsida</taxon>
        <taxon>eudicotyledons</taxon>
        <taxon>Gunneridae</taxon>
        <taxon>Pentapetalae</taxon>
        <taxon>rosids</taxon>
        <taxon>fabids</taxon>
        <taxon>Cucurbitales</taxon>
        <taxon>Cucurbitaceae</taxon>
        <taxon>Benincaseae</taxon>
        <taxon>Cucumis</taxon>
    </lineage>
</organism>
<evidence type="ECO:0000259" key="5">
    <source>
        <dbReference type="Pfam" id="PF00891"/>
    </source>
</evidence>
<protein>
    <submittedName>
        <fullName evidence="6">Trans-resveratrol di-O-methyltransferase-like</fullName>
    </submittedName>
</protein>
<dbReference type="EMBL" id="SSTE01018903">
    <property type="protein sequence ID" value="KAA0037694.1"/>
    <property type="molecule type" value="Genomic_DNA"/>
</dbReference>
<keyword evidence="1 7" id="KW-0489">Methyltransferase</keyword>
<evidence type="ECO:0000256" key="3">
    <source>
        <dbReference type="ARBA" id="ARBA00022691"/>
    </source>
</evidence>
<evidence type="ECO:0000313" key="8">
    <source>
        <dbReference type="Proteomes" id="UP000321393"/>
    </source>
</evidence>
<evidence type="ECO:0000313" key="9">
    <source>
        <dbReference type="Proteomes" id="UP000321947"/>
    </source>
</evidence>
<dbReference type="InterPro" id="IPR029063">
    <property type="entry name" value="SAM-dependent_MTases_sf"/>
</dbReference>
<dbReference type="SUPFAM" id="SSF53335">
    <property type="entry name" value="S-adenosyl-L-methionine-dependent methyltransferases"/>
    <property type="match status" value="1"/>
</dbReference>
<evidence type="ECO:0000256" key="1">
    <source>
        <dbReference type="ARBA" id="ARBA00022603"/>
    </source>
</evidence>
<sequence length="83" mass="9375">MNNSSGEGRGKVIIIEAVLEKENQMEDKESIETQLCGDVLMMATFNTAKRNEKEWKTLFLAAGFSHYSITSFLGLRSLIELYP</sequence>
<proteinExistence type="predicted"/>
<keyword evidence="4" id="KW-0812">Transmembrane</keyword>